<evidence type="ECO:0000256" key="4">
    <source>
        <dbReference type="ARBA" id="ARBA00022917"/>
    </source>
</evidence>
<keyword evidence="4 5" id="KW-0648">Protein biosynthesis</keyword>
<protein>
    <recommendedName>
        <fullName evidence="5">Ribosome-recycling factor</fullName>
        <shortName evidence="5">RRF</shortName>
    </recommendedName>
    <alternativeName>
        <fullName evidence="5">Ribosome-releasing factor</fullName>
    </alternativeName>
</protein>
<dbReference type="FunFam" id="1.10.132.20:FF:000001">
    <property type="entry name" value="Ribosome-recycling factor"/>
    <property type="match status" value="1"/>
</dbReference>
<organism evidence="7 8">
    <name type="scientific">Candidatus Solincola sediminis</name>
    <dbReference type="NCBI Taxonomy" id="1797199"/>
    <lineage>
        <taxon>Bacteria</taxon>
        <taxon>Bacillati</taxon>
        <taxon>Actinomycetota</taxon>
        <taxon>Candidatus Geothermincolia</taxon>
        <taxon>Candidatus Geothermincolales</taxon>
        <taxon>Candidatus Geothermincolaceae</taxon>
        <taxon>Candidatus Solincola</taxon>
    </lineage>
</organism>
<dbReference type="SUPFAM" id="SSF55194">
    <property type="entry name" value="Ribosome recycling factor, RRF"/>
    <property type="match status" value="1"/>
</dbReference>
<keyword evidence="3 5" id="KW-0963">Cytoplasm</keyword>
<dbReference type="HAMAP" id="MF_00040">
    <property type="entry name" value="RRF"/>
    <property type="match status" value="1"/>
</dbReference>
<dbReference type="InterPro" id="IPR036191">
    <property type="entry name" value="RRF_sf"/>
</dbReference>
<dbReference type="GO" id="GO:0043023">
    <property type="term" value="F:ribosomal large subunit binding"/>
    <property type="evidence" value="ECO:0007669"/>
    <property type="project" value="TreeGrafter"/>
</dbReference>
<evidence type="ECO:0000256" key="2">
    <source>
        <dbReference type="ARBA" id="ARBA00005912"/>
    </source>
</evidence>
<dbReference type="PANTHER" id="PTHR20982:SF3">
    <property type="entry name" value="MITOCHONDRIAL RIBOSOME RECYCLING FACTOR PSEUDO 1"/>
    <property type="match status" value="1"/>
</dbReference>
<reference evidence="7 8" key="1">
    <citation type="journal article" date="2016" name="Nat. Commun.">
        <title>Thousands of microbial genomes shed light on interconnected biogeochemical processes in an aquifer system.</title>
        <authorList>
            <person name="Anantharaman K."/>
            <person name="Brown C.T."/>
            <person name="Hug L.A."/>
            <person name="Sharon I."/>
            <person name="Castelle C.J."/>
            <person name="Probst A.J."/>
            <person name="Thomas B.C."/>
            <person name="Singh A."/>
            <person name="Wilkins M.J."/>
            <person name="Karaoz U."/>
            <person name="Brodie E.L."/>
            <person name="Williams K.H."/>
            <person name="Hubbard S.S."/>
            <person name="Banfield J.F."/>
        </authorList>
    </citation>
    <scope>NUCLEOTIDE SEQUENCE [LARGE SCALE GENOMIC DNA]</scope>
</reference>
<evidence type="ECO:0000256" key="1">
    <source>
        <dbReference type="ARBA" id="ARBA00004496"/>
    </source>
</evidence>
<comment type="similarity">
    <text evidence="2 5">Belongs to the RRF family.</text>
</comment>
<dbReference type="NCBIfam" id="TIGR00496">
    <property type="entry name" value="frr"/>
    <property type="match status" value="1"/>
</dbReference>
<dbReference type="FunFam" id="3.30.1360.40:FF:000001">
    <property type="entry name" value="Ribosome-recycling factor"/>
    <property type="match status" value="1"/>
</dbReference>
<evidence type="ECO:0000259" key="6">
    <source>
        <dbReference type="Pfam" id="PF01765"/>
    </source>
</evidence>
<evidence type="ECO:0000256" key="3">
    <source>
        <dbReference type="ARBA" id="ARBA00022490"/>
    </source>
</evidence>
<dbReference type="Gene3D" id="3.30.1360.40">
    <property type="match status" value="1"/>
</dbReference>
<dbReference type="InterPro" id="IPR002661">
    <property type="entry name" value="Ribosome_recyc_fac"/>
</dbReference>
<feature type="domain" description="Ribosome recycling factor" evidence="6">
    <location>
        <begin position="21"/>
        <end position="183"/>
    </location>
</feature>
<proteinExistence type="inferred from homology"/>
<evidence type="ECO:0000313" key="8">
    <source>
        <dbReference type="Proteomes" id="UP000177876"/>
    </source>
</evidence>
<accession>A0A1F2WFR7</accession>
<dbReference type="Proteomes" id="UP000177876">
    <property type="component" value="Unassembled WGS sequence"/>
</dbReference>
<dbReference type="Pfam" id="PF01765">
    <property type="entry name" value="RRF"/>
    <property type="match status" value="1"/>
</dbReference>
<dbReference type="InterPro" id="IPR023584">
    <property type="entry name" value="Ribosome_recyc_fac_dom"/>
</dbReference>
<dbReference type="PANTHER" id="PTHR20982">
    <property type="entry name" value="RIBOSOME RECYCLING FACTOR"/>
    <property type="match status" value="1"/>
</dbReference>
<sequence>MVEDVVESAKRRMNNTQEHVRQDFTGIRTGRASASLLNRVSVNYYGQPTPLNQIAAITVPEPTLLVISPYDKSIMNDVEKAIMQSDLGLNPMNDGHIIRLPIPKLTEERRKEMTRLVRTKAEDGRVALRNVRRDAIEELRSLEKDGEITKDDLHRGQEEIQKLTDQHIAETDEMLKNKEKELMEV</sequence>
<comment type="caution">
    <text evidence="7">The sequence shown here is derived from an EMBL/GenBank/DDBJ whole genome shotgun (WGS) entry which is preliminary data.</text>
</comment>
<dbReference type="GO" id="GO:0005737">
    <property type="term" value="C:cytoplasm"/>
    <property type="evidence" value="ECO:0007669"/>
    <property type="project" value="UniProtKB-SubCell"/>
</dbReference>
<comment type="function">
    <text evidence="5">Responsible for the release of ribosomes from messenger RNA at the termination of protein biosynthesis. May increase the efficiency of translation by recycling ribosomes from one round of translation to another.</text>
</comment>
<comment type="subcellular location">
    <subcellularLocation>
        <location evidence="1 5">Cytoplasm</location>
    </subcellularLocation>
</comment>
<dbReference type="AlphaFoldDB" id="A0A1F2WFR7"/>
<dbReference type="STRING" id="1797197.A2Y75_05815"/>
<dbReference type="EMBL" id="MELK01000052">
    <property type="protein sequence ID" value="OFW55697.1"/>
    <property type="molecule type" value="Genomic_DNA"/>
</dbReference>
<evidence type="ECO:0000256" key="5">
    <source>
        <dbReference type="HAMAP-Rule" id="MF_00040"/>
    </source>
</evidence>
<dbReference type="GO" id="GO:0006415">
    <property type="term" value="P:translational termination"/>
    <property type="evidence" value="ECO:0007669"/>
    <property type="project" value="UniProtKB-UniRule"/>
</dbReference>
<name>A0A1F2WFR7_9ACTN</name>
<gene>
    <name evidence="5" type="primary">frr</name>
    <name evidence="7" type="ORF">A2Y75_05815</name>
</gene>
<dbReference type="Gene3D" id="1.10.132.20">
    <property type="entry name" value="Ribosome-recycling factor"/>
    <property type="match status" value="1"/>
</dbReference>
<dbReference type="CDD" id="cd00520">
    <property type="entry name" value="RRF"/>
    <property type="match status" value="1"/>
</dbReference>
<evidence type="ECO:0000313" key="7">
    <source>
        <dbReference type="EMBL" id="OFW55697.1"/>
    </source>
</evidence>